<evidence type="ECO:0000313" key="3">
    <source>
        <dbReference type="WBParaSite" id="ASIM_0002116101-mRNA-1"/>
    </source>
</evidence>
<protein>
    <submittedName>
        <fullName evidence="3">Rho GTPase-activating protein 190 (inferred by orthology to a D. melanogaster protein)</fullName>
    </submittedName>
</protein>
<dbReference type="Proteomes" id="UP000267096">
    <property type="component" value="Unassembled WGS sequence"/>
</dbReference>
<dbReference type="EMBL" id="UYRR01039888">
    <property type="protein sequence ID" value="VDK77715.1"/>
    <property type="molecule type" value="Genomic_DNA"/>
</dbReference>
<proteinExistence type="predicted"/>
<evidence type="ECO:0000313" key="1">
    <source>
        <dbReference type="EMBL" id="VDK77715.1"/>
    </source>
</evidence>
<dbReference type="WBParaSite" id="ASIM_0002116101-mRNA-1">
    <property type="protein sequence ID" value="ASIM_0002116101-mRNA-1"/>
    <property type="gene ID" value="ASIM_0002116101"/>
</dbReference>
<dbReference type="GO" id="GO:0005096">
    <property type="term" value="F:GTPase activator activity"/>
    <property type="evidence" value="ECO:0007669"/>
    <property type="project" value="TreeGrafter"/>
</dbReference>
<dbReference type="PANTHER" id="PTHR46005:SF4">
    <property type="entry name" value="RHO GTPASE-ACTIVATING PROTEIN 190"/>
    <property type="match status" value="1"/>
</dbReference>
<dbReference type="Gene3D" id="3.40.50.300">
    <property type="entry name" value="P-loop containing nucleotide triphosphate hydrolases"/>
    <property type="match status" value="1"/>
</dbReference>
<dbReference type="InterPro" id="IPR051978">
    <property type="entry name" value="Rho-GAP_domain"/>
</dbReference>
<gene>
    <name evidence="1" type="ORF">ASIM_LOCUS20536</name>
</gene>
<keyword evidence="2" id="KW-1185">Reference proteome</keyword>
<accession>A0A0M3KJI7</accession>
<dbReference type="OrthoDB" id="9994905at2759"/>
<dbReference type="GO" id="GO:0005829">
    <property type="term" value="C:cytosol"/>
    <property type="evidence" value="ECO:0007669"/>
    <property type="project" value="TreeGrafter"/>
</dbReference>
<dbReference type="GO" id="GO:0050770">
    <property type="term" value="P:regulation of axonogenesis"/>
    <property type="evidence" value="ECO:0007669"/>
    <property type="project" value="TreeGrafter"/>
</dbReference>
<sequence length="126" mass="13811">MSHKSSQSGSAPDTVTIAVLGVSGTERVKGAYGADFSGSPVINNDHWLYWGEALLNNDDLYANANVRLIEQTEFVDDETFEALSGANEEYAKRATRLKLESADKLMYICKVNCQHIISLLIISLAL</sequence>
<dbReference type="AlphaFoldDB" id="A0A0M3KJI7"/>
<reference evidence="3" key="1">
    <citation type="submission" date="2017-02" db="UniProtKB">
        <authorList>
            <consortium name="WormBaseParasite"/>
        </authorList>
    </citation>
    <scope>IDENTIFICATION</scope>
</reference>
<name>A0A0M3KJI7_ANISI</name>
<reference evidence="1 2" key="2">
    <citation type="submission" date="2018-11" db="EMBL/GenBank/DDBJ databases">
        <authorList>
            <consortium name="Pathogen Informatics"/>
        </authorList>
    </citation>
    <scope>NUCLEOTIDE SEQUENCE [LARGE SCALE GENOMIC DNA]</scope>
</reference>
<evidence type="ECO:0000313" key="2">
    <source>
        <dbReference type="Proteomes" id="UP000267096"/>
    </source>
</evidence>
<dbReference type="GO" id="GO:0007266">
    <property type="term" value="P:Rho protein signal transduction"/>
    <property type="evidence" value="ECO:0007669"/>
    <property type="project" value="TreeGrafter"/>
</dbReference>
<dbReference type="InterPro" id="IPR027417">
    <property type="entry name" value="P-loop_NTPase"/>
</dbReference>
<dbReference type="GO" id="GO:0008361">
    <property type="term" value="P:regulation of cell size"/>
    <property type="evidence" value="ECO:0007669"/>
    <property type="project" value="TreeGrafter"/>
</dbReference>
<organism evidence="3">
    <name type="scientific">Anisakis simplex</name>
    <name type="common">Herring worm</name>
    <dbReference type="NCBI Taxonomy" id="6269"/>
    <lineage>
        <taxon>Eukaryota</taxon>
        <taxon>Metazoa</taxon>
        <taxon>Ecdysozoa</taxon>
        <taxon>Nematoda</taxon>
        <taxon>Chromadorea</taxon>
        <taxon>Rhabditida</taxon>
        <taxon>Spirurina</taxon>
        <taxon>Ascaridomorpha</taxon>
        <taxon>Ascaridoidea</taxon>
        <taxon>Anisakidae</taxon>
        <taxon>Anisakis</taxon>
        <taxon>Anisakis simplex complex</taxon>
    </lineage>
</organism>
<dbReference type="PANTHER" id="PTHR46005">
    <property type="entry name" value="RHO GTPASE-ACTIVATING PROTEIN 190"/>
    <property type="match status" value="1"/>
</dbReference>